<dbReference type="STRING" id="1513896.SAMN05660841_00101"/>
<dbReference type="AlphaFoldDB" id="A0A1T5AR73"/>
<evidence type="ECO:0000313" key="1">
    <source>
        <dbReference type="EMBL" id="SKB37482.1"/>
    </source>
</evidence>
<evidence type="ECO:0000313" key="2">
    <source>
        <dbReference type="Proteomes" id="UP000190150"/>
    </source>
</evidence>
<dbReference type="EMBL" id="FUZF01000001">
    <property type="protein sequence ID" value="SKB37482.1"/>
    <property type="molecule type" value="Genomic_DNA"/>
</dbReference>
<accession>A0A1T5AR73</accession>
<protein>
    <submittedName>
        <fullName evidence="1">Uncharacterized protein</fullName>
    </submittedName>
</protein>
<dbReference type="OrthoDB" id="5401121at2"/>
<organism evidence="1 2">
    <name type="scientific">Sphingobacterium nematocida</name>
    <dbReference type="NCBI Taxonomy" id="1513896"/>
    <lineage>
        <taxon>Bacteria</taxon>
        <taxon>Pseudomonadati</taxon>
        <taxon>Bacteroidota</taxon>
        <taxon>Sphingobacteriia</taxon>
        <taxon>Sphingobacteriales</taxon>
        <taxon>Sphingobacteriaceae</taxon>
        <taxon>Sphingobacterium</taxon>
    </lineage>
</organism>
<proteinExistence type="predicted"/>
<gene>
    <name evidence="1" type="ORF">SAMN05660841_00101</name>
</gene>
<keyword evidence="2" id="KW-1185">Reference proteome</keyword>
<sequence length="354" mass="41045">MGINKKQEEQELFERSKLMVNHSPNEVFVIKEVFPHGAWGKMLLNNSFEIIEADGQLVERLGYVDGHDMTGFSLFKFFSTKEKVRLNHFFKHSSPDYLSVLSYIQLVKSGKNQEWASLYSKRVKISNEEMGYSVVLLDEEDSFATLTTDKFDTLYRSFFDMYEAELAQIGLTLRDDIAQELYALRVSMQNFILTNGYEGEITVLKKRLNDTIRKISELSNDLLPNVFVNMGFLPAMEDMVFAVQRLGYDLRYKIDPRIKDKSPEFQFCCYRVVQSLLQSWKENVIPYEASLTIIVKGNKININLSESRSGSNSNVHYYSEAILHNVRNRIALYDGALEVNRILENSQVRITMYN</sequence>
<reference evidence="2" key="1">
    <citation type="submission" date="2017-02" db="EMBL/GenBank/DDBJ databases">
        <authorList>
            <person name="Varghese N."/>
            <person name="Submissions S."/>
        </authorList>
    </citation>
    <scope>NUCLEOTIDE SEQUENCE [LARGE SCALE GENOMIC DNA]</scope>
    <source>
        <strain evidence="2">DSM 24091</strain>
    </source>
</reference>
<dbReference type="Proteomes" id="UP000190150">
    <property type="component" value="Unassembled WGS sequence"/>
</dbReference>
<name>A0A1T5AR73_9SPHI</name>
<dbReference type="RefSeq" id="WP_079640464.1">
    <property type="nucleotide sequence ID" value="NZ_FUZF01000001.1"/>
</dbReference>